<comment type="subcellular location">
    <subcellularLocation>
        <location evidence="1">Membrane</location>
        <topology evidence="1">Multi-pass membrane protein</topology>
    </subcellularLocation>
</comment>
<dbReference type="Proteomes" id="UP000002429">
    <property type="component" value="Plasmid megaplasmid"/>
</dbReference>
<dbReference type="PANTHER" id="PTHR31645:SF0">
    <property type="entry name" value="OLIGOPEPTIDE TRANSPORTER YGL114W-RELATED"/>
    <property type="match status" value="1"/>
</dbReference>
<name>Q1LB22_CUPMC</name>
<dbReference type="InterPro" id="IPR045035">
    <property type="entry name" value="YSL-like"/>
</dbReference>
<keyword evidence="8" id="KW-1185">Reference proteome</keyword>
<feature type="transmembrane region" description="Helical" evidence="6">
    <location>
        <begin position="332"/>
        <end position="351"/>
    </location>
</feature>
<gene>
    <name evidence="7" type="ordered locus">Rmet_5795</name>
</gene>
<dbReference type="eggNOG" id="COG1297">
    <property type="taxonomic scope" value="Bacteria"/>
</dbReference>
<keyword evidence="7" id="KW-0614">Plasmid</keyword>
<dbReference type="Pfam" id="PF03169">
    <property type="entry name" value="OPT"/>
    <property type="match status" value="1"/>
</dbReference>
<feature type="transmembrane region" description="Helical" evidence="6">
    <location>
        <begin position="98"/>
        <end position="119"/>
    </location>
</feature>
<evidence type="ECO:0000256" key="6">
    <source>
        <dbReference type="SAM" id="Phobius"/>
    </source>
</evidence>
<organism evidence="7 8">
    <name type="scientific">Cupriavidus metallidurans (strain ATCC 43123 / DSM 2839 / NBRC 102507 / CH34)</name>
    <name type="common">Ralstonia metallidurans</name>
    <dbReference type="NCBI Taxonomy" id="266264"/>
    <lineage>
        <taxon>Bacteria</taxon>
        <taxon>Pseudomonadati</taxon>
        <taxon>Pseudomonadota</taxon>
        <taxon>Betaproteobacteria</taxon>
        <taxon>Burkholderiales</taxon>
        <taxon>Burkholderiaceae</taxon>
        <taxon>Cupriavidus</taxon>
    </lineage>
</organism>
<keyword evidence="5 6" id="KW-0472">Membrane</keyword>
<dbReference type="EMBL" id="CP000353">
    <property type="protein sequence ID" value="ABF12654.1"/>
    <property type="molecule type" value="Genomic_DNA"/>
</dbReference>
<feature type="transmembrane region" description="Helical" evidence="6">
    <location>
        <begin position="441"/>
        <end position="463"/>
    </location>
</feature>
<evidence type="ECO:0000256" key="4">
    <source>
        <dbReference type="ARBA" id="ARBA00022989"/>
    </source>
</evidence>
<feature type="transmembrane region" description="Helical" evidence="6">
    <location>
        <begin position="290"/>
        <end position="311"/>
    </location>
</feature>
<dbReference type="AlphaFoldDB" id="Q1LB22"/>
<feature type="transmembrane region" description="Helical" evidence="6">
    <location>
        <begin position="161"/>
        <end position="182"/>
    </location>
</feature>
<keyword evidence="4 6" id="KW-1133">Transmembrane helix</keyword>
<feature type="transmembrane region" description="Helical" evidence="6">
    <location>
        <begin position="606"/>
        <end position="633"/>
    </location>
</feature>
<feature type="transmembrane region" description="Helical" evidence="6">
    <location>
        <begin position="71"/>
        <end position="92"/>
    </location>
</feature>
<evidence type="ECO:0000313" key="7">
    <source>
        <dbReference type="EMBL" id="ABF12654.1"/>
    </source>
</evidence>
<evidence type="ECO:0000256" key="1">
    <source>
        <dbReference type="ARBA" id="ARBA00004141"/>
    </source>
</evidence>
<dbReference type="GO" id="GO:0035673">
    <property type="term" value="F:oligopeptide transmembrane transporter activity"/>
    <property type="evidence" value="ECO:0007669"/>
    <property type="project" value="InterPro"/>
</dbReference>
<evidence type="ECO:0000256" key="3">
    <source>
        <dbReference type="ARBA" id="ARBA00022692"/>
    </source>
</evidence>
<dbReference type="PANTHER" id="PTHR31645">
    <property type="entry name" value="OLIGOPEPTIDE TRANSPORTER YGL114W-RELATED"/>
    <property type="match status" value="1"/>
</dbReference>
<geneLocation type="plasmid" evidence="7 8">
    <name>megaplasmid</name>
</geneLocation>
<feature type="transmembrane region" description="Helical" evidence="6">
    <location>
        <begin position="357"/>
        <end position="376"/>
    </location>
</feature>
<dbReference type="GO" id="GO:0016020">
    <property type="term" value="C:membrane"/>
    <property type="evidence" value="ECO:0007669"/>
    <property type="project" value="UniProtKB-SubCell"/>
</dbReference>
<feature type="transmembrane region" description="Helical" evidence="6">
    <location>
        <begin position="509"/>
        <end position="528"/>
    </location>
</feature>
<feature type="transmembrane region" description="Helical" evidence="6">
    <location>
        <begin position="248"/>
        <end position="270"/>
    </location>
</feature>
<reference evidence="8" key="1">
    <citation type="journal article" date="2010" name="PLoS ONE">
        <title>The complete genome sequence of Cupriavidus metallidurans strain CH34, a master survivalist in harsh and anthropogenic environments.</title>
        <authorList>
            <person name="Janssen P.J."/>
            <person name="Van Houdt R."/>
            <person name="Moors H."/>
            <person name="Monsieurs P."/>
            <person name="Morin N."/>
            <person name="Michaux A."/>
            <person name="Benotmane M.A."/>
            <person name="Leys N."/>
            <person name="Vallaeys T."/>
            <person name="Lapidus A."/>
            <person name="Monchy S."/>
            <person name="Medigue C."/>
            <person name="Taghavi S."/>
            <person name="McCorkle S."/>
            <person name="Dunn J."/>
            <person name="van der Lelie D."/>
            <person name="Mergeay M."/>
        </authorList>
    </citation>
    <scope>NUCLEOTIDE SEQUENCE [LARGE SCALE GENOMIC DNA]</scope>
    <source>
        <strain evidence="8">ATCC 43123 / DSM 2839 / NBRC 102507 / CH34</strain>
    </source>
</reference>
<proteinExistence type="predicted"/>
<evidence type="ECO:0000256" key="5">
    <source>
        <dbReference type="ARBA" id="ARBA00023136"/>
    </source>
</evidence>
<dbReference type="HOGENOM" id="CLU_440635_0_0_4"/>
<dbReference type="KEGG" id="rme:Rmet_5795"/>
<keyword evidence="2" id="KW-0813">Transport</keyword>
<protein>
    <submittedName>
        <fullName evidence="7">Oligopeptide transporter, OPT superfamily</fullName>
    </submittedName>
</protein>
<feature type="transmembrane region" description="Helical" evidence="6">
    <location>
        <begin position="217"/>
        <end position="236"/>
    </location>
</feature>
<feature type="transmembrane region" description="Helical" evidence="6">
    <location>
        <begin position="131"/>
        <end position="149"/>
    </location>
</feature>
<keyword evidence="3 6" id="KW-0812">Transmembrane</keyword>
<feature type="transmembrane region" description="Helical" evidence="6">
    <location>
        <begin position="567"/>
        <end position="586"/>
    </location>
</feature>
<sequence>MLDGCRPSPTLAETGTLRAFGVRRNGYALAVEDGGDVRHPPAAARNHPMPTTLTRESPTWLPAPDSWQYHLLLGAAGMLILGPLGGIAAAYMNFSLGFFVGGQVLAGILGSAVTAGYGASGRHGANYIQTAAASVAGMSGMAVVIQAMGWMGMTPPPMWQLISYMLCIGMYGVGVGMLYTPLLVDRMQLTFPSGLAVANILRALTDPVLLRRSVARLAGGTGLGVLASIGATRVVWLGAIDLSASTFGAGMIVGARIGIAALVGGLASWALTPYFVSIGWLAPGDPYRKITFLIALGMIMGAAAVDVSLLLMRAAQRTRAIASGGRAPQRWIVAWVAVWGAAVVATGVAWFGQPVGYQLMAVALVLIFALVNGISVGMVDQNPISSAFVLTVILMAAVGLRQPHVGLIAATVLLVSTAEACDMQQDRSTGWRLGTNRMIQFGYQVAGIVVGAILAVLLARLFMEAYPVLRLDQTTLPADAQPARWTSAMTYKIVGALRSMTEDKPYLRLAVWIGLGIGLVTEVLRKLIRASARYRRFAEQSRVGKGCDFLLDAVLLPSPYASSFGGFVNLPAAAWMAAGGVVASLVDSRVQSSSKDAALPDDMSTTSLVGGGLIAGDALAALGFGIAGLLAVVH</sequence>
<evidence type="ECO:0000313" key="8">
    <source>
        <dbReference type="Proteomes" id="UP000002429"/>
    </source>
</evidence>
<dbReference type="InterPro" id="IPR004813">
    <property type="entry name" value="OPT"/>
</dbReference>
<accession>Q1LB22</accession>
<evidence type="ECO:0000256" key="2">
    <source>
        <dbReference type="ARBA" id="ARBA00022448"/>
    </source>
</evidence>